<comment type="caution">
    <text evidence="1">The sequence shown here is derived from an EMBL/GenBank/DDBJ whole genome shotgun (WGS) entry which is preliminary data.</text>
</comment>
<keyword evidence="2" id="KW-1185">Reference proteome</keyword>
<protein>
    <submittedName>
        <fullName evidence="1">Uncharacterized protein</fullName>
    </submittedName>
</protein>
<evidence type="ECO:0000313" key="2">
    <source>
        <dbReference type="Proteomes" id="UP000234254"/>
    </source>
</evidence>
<name>A0A2I1CWJ4_ASPC2</name>
<evidence type="ECO:0000313" key="1">
    <source>
        <dbReference type="EMBL" id="PKY01990.1"/>
    </source>
</evidence>
<dbReference type="EMBL" id="MSFM01000010">
    <property type="protein sequence ID" value="PKY01990.1"/>
    <property type="molecule type" value="Genomic_DNA"/>
</dbReference>
<organism evidence="1 2">
    <name type="scientific">Aspergillus campestris (strain IBT 28561)</name>
    <dbReference type="NCBI Taxonomy" id="1392248"/>
    <lineage>
        <taxon>Eukaryota</taxon>
        <taxon>Fungi</taxon>
        <taxon>Dikarya</taxon>
        <taxon>Ascomycota</taxon>
        <taxon>Pezizomycotina</taxon>
        <taxon>Eurotiomycetes</taxon>
        <taxon>Eurotiomycetidae</taxon>
        <taxon>Eurotiales</taxon>
        <taxon>Aspergillaceae</taxon>
        <taxon>Aspergillus</taxon>
        <taxon>Aspergillus subgen. Circumdati</taxon>
    </lineage>
</organism>
<dbReference type="VEuPathDB" id="FungiDB:P168DRAFT_39580"/>
<dbReference type="RefSeq" id="XP_024690584.1">
    <property type="nucleotide sequence ID" value="XM_024841921.1"/>
</dbReference>
<gene>
    <name evidence="1" type="ORF">P168DRAFT_39580</name>
</gene>
<dbReference type="GeneID" id="36549450"/>
<reference evidence="1" key="1">
    <citation type="submission" date="2016-12" db="EMBL/GenBank/DDBJ databases">
        <title>The genomes of Aspergillus section Nigri reveals drivers in fungal speciation.</title>
        <authorList>
            <consortium name="DOE Joint Genome Institute"/>
            <person name="Vesth T.C."/>
            <person name="Nybo J."/>
            <person name="Theobald S."/>
            <person name="Brandl J."/>
            <person name="Frisvad J.C."/>
            <person name="Nielsen K.F."/>
            <person name="Lyhne E.K."/>
            <person name="Kogle M.E."/>
            <person name="Kuo A."/>
            <person name="Riley R."/>
            <person name="Clum A."/>
            <person name="Nolan M."/>
            <person name="Lipzen A."/>
            <person name="Salamov A."/>
            <person name="Henrissat B."/>
            <person name="Wiebenga A."/>
            <person name="De vries R.P."/>
            <person name="Grigoriev I.V."/>
            <person name="Mortensen U.H."/>
            <person name="Andersen M.R."/>
            <person name="Baker S.E."/>
        </authorList>
    </citation>
    <scope>NUCLEOTIDE SEQUENCE</scope>
    <source>
        <strain evidence="1">IBT 28561</strain>
    </source>
</reference>
<sequence length="52" mass="5774">MVFISKPSSSSDRLERQIQMTTVLILGSCSHHTLFLWTGVVENHLIGYTAAP</sequence>
<dbReference type="Proteomes" id="UP000234254">
    <property type="component" value="Unassembled WGS sequence"/>
</dbReference>
<proteinExistence type="predicted"/>
<accession>A0A2I1CWJ4</accession>
<dbReference type="AlphaFoldDB" id="A0A2I1CWJ4"/>
<dbReference type="PROSITE" id="PS51257">
    <property type="entry name" value="PROKAR_LIPOPROTEIN"/>
    <property type="match status" value="1"/>
</dbReference>